<gene>
    <name evidence="2" type="ORF">SAMN06296036_15210</name>
</gene>
<organism evidence="2 3">
    <name type="scientific">Pseudobacteriovorax antillogorgiicola</name>
    <dbReference type="NCBI Taxonomy" id="1513793"/>
    <lineage>
        <taxon>Bacteria</taxon>
        <taxon>Pseudomonadati</taxon>
        <taxon>Bdellovibrionota</taxon>
        <taxon>Oligoflexia</taxon>
        <taxon>Oligoflexales</taxon>
        <taxon>Pseudobacteriovoracaceae</taxon>
        <taxon>Pseudobacteriovorax</taxon>
    </lineage>
</organism>
<dbReference type="Proteomes" id="UP000192907">
    <property type="component" value="Unassembled WGS sequence"/>
</dbReference>
<dbReference type="PROSITE" id="PS51257">
    <property type="entry name" value="PROKAR_LIPOPROTEIN"/>
    <property type="match status" value="1"/>
</dbReference>
<dbReference type="STRING" id="1513793.SAMN06296036_15210"/>
<keyword evidence="3" id="KW-1185">Reference proteome</keyword>
<proteinExistence type="predicted"/>
<accession>A0A1Y6CXX7</accession>
<protein>
    <submittedName>
        <fullName evidence="2">Uncharacterized protein</fullName>
    </submittedName>
</protein>
<reference evidence="3" key="1">
    <citation type="submission" date="2017-04" db="EMBL/GenBank/DDBJ databases">
        <authorList>
            <person name="Varghese N."/>
            <person name="Submissions S."/>
        </authorList>
    </citation>
    <scope>NUCLEOTIDE SEQUENCE [LARGE SCALE GENOMIC DNA]</scope>
    <source>
        <strain evidence="3">RKEM611</strain>
    </source>
</reference>
<sequence>MLKTILIAMLHCVLFMACDGNASVIESFNHLRTERADKVFIPRSNL</sequence>
<name>A0A1Y6CXX7_9BACT</name>
<evidence type="ECO:0000313" key="3">
    <source>
        <dbReference type="Proteomes" id="UP000192907"/>
    </source>
</evidence>
<dbReference type="AlphaFoldDB" id="A0A1Y6CXX7"/>
<evidence type="ECO:0000313" key="2">
    <source>
        <dbReference type="EMBL" id="SMF84114.1"/>
    </source>
</evidence>
<keyword evidence="1" id="KW-0732">Signal</keyword>
<dbReference type="EMBL" id="FWZT01000052">
    <property type="protein sequence ID" value="SMF84114.1"/>
    <property type="molecule type" value="Genomic_DNA"/>
</dbReference>
<feature type="chain" id="PRO_5013391684" evidence="1">
    <location>
        <begin position="23"/>
        <end position="46"/>
    </location>
</feature>
<evidence type="ECO:0000256" key="1">
    <source>
        <dbReference type="SAM" id="SignalP"/>
    </source>
</evidence>
<feature type="signal peptide" evidence="1">
    <location>
        <begin position="1"/>
        <end position="22"/>
    </location>
</feature>